<dbReference type="AlphaFoldDB" id="A0A7Y0EU26"/>
<dbReference type="Gene3D" id="2.30.110.10">
    <property type="entry name" value="Electron Transport, Fmn-binding Protein, Chain A"/>
    <property type="match status" value="1"/>
</dbReference>
<organism evidence="1 2">
    <name type="scientific">Bifidobacterium erythrocebi</name>
    <dbReference type="NCBI Taxonomy" id="2675325"/>
    <lineage>
        <taxon>Bacteria</taxon>
        <taxon>Bacillati</taxon>
        <taxon>Actinomycetota</taxon>
        <taxon>Actinomycetes</taxon>
        <taxon>Bifidobacteriales</taxon>
        <taxon>Bifidobacteriaceae</taxon>
        <taxon>Bifidobacterium</taxon>
    </lineage>
</organism>
<dbReference type="Proteomes" id="UP000529710">
    <property type="component" value="Unassembled WGS sequence"/>
</dbReference>
<reference evidence="1 2" key="1">
    <citation type="submission" date="2020-02" db="EMBL/GenBank/DDBJ databases">
        <title>Characterization of phylogenetic diversity of novel bifidobacterial species isolated in Czech ZOOs.</title>
        <authorList>
            <person name="Lugli G.A."/>
            <person name="Vera N.B."/>
            <person name="Ventura M."/>
        </authorList>
    </citation>
    <scope>NUCLEOTIDE SEQUENCE [LARGE SCALE GENOMIC DNA]</scope>
    <source>
        <strain evidence="1 2">DSM 109960</strain>
    </source>
</reference>
<dbReference type="InterPro" id="IPR012349">
    <property type="entry name" value="Split_barrel_FMN-bd"/>
</dbReference>
<accession>A0A7Y0EU26</accession>
<proteinExistence type="predicted"/>
<dbReference type="Pfam" id="PF12900">
    <property type="entry name" value="Pyridox_ox_2"/>
    <property type="match status" value="1"/>
</dbReference>
<dbReference type="RefSeq" id="WP_169080255.1">
    <property type="nucleotide sequence ID" value="NZ_JAAIIF010000009.1"/>
</dbReference>
<dbReference type="EMBL" id="JAAIIF010000009">
    <property type="protein sequence ID" value="NMM96447.1"/>
    <property type="molecule type" value="Genomic_DNA"/>
</dbReference>
<dbReference type="InterPro" id="IPR024747">
    <property type="entry name" value="Pyridox_Oxase-rel"/>
</dbReference>
<name>A0A7Y0EU26_9BIFI</name>
<gene>
    <name evidence="1" type="ORF">G1C98_1183</name>
</gene>
<evidence type="ECO:0000313" key="1">
    <source>
        <dbReference type="EMBL" id="NMM96447.1"/>
    </source>
</evidence>
<comment type="caution">
    <text evidence="1">The sequence shown here is derived from an EMBL/GenBank/DDBJ whole genome shotgun (WGS) entry which is preliminary data.</text>
</comment>
<dbReference type="PANTHER" id="PTHR34071">
    <property type="entry name" value="5-NITROIMIDAZOLE ANTIBIOTICS RESISTANCE PROTEIN, NIMA-FAMILY-RELATED PROTEIN-RELATED"/>
    <property type="match status" value="1"/>
</dbReference>
<dbReference type="PANTHER" id="PTHR34071:SF2">
    <property type="entry name" value="FLAVIN-NUCLEOTIDE-BINDING PROTEIN"/>
    <property type="match status" value="1"/>
</dbReference>
<dbReference type="SUPFAM" id="SSF50475">
    <property type="entry name" value="FMN-binding split barrel"/>
    <property type="match status" value="1"/>
</dbReference>
<evidence type="ECO:0000313" key="2">
    <source>
        <dbReference type="Proteomes" id="UP000529710"/>
    </source>
</evidence>
<sequence length="193" mass="21342">MNEMKDTPTRRNHEYTVAGRHRRMRRADREVLDRSRIEAIIAACRIVRVAYADAEGLTIVPMNFGYEYSDDGALVLYLYSAPVGRKIDAIRAAGNALAVTFEMETDCEAIEGRTPCNWGEAFKSVIGNGTASIVNDLDEARHGLQLLMAQQAGMPGIEFTEQQVQSVAVWKIEASRLTAKIHAAPAPKHRPTA</sequence>
<keyword evidence="2" id="KW-1185">Reference proteome</keyword>
<protein>
    <submittedName>
        <fullName evidence="1">Flavin-nucleotide-binding protein</fullName>
    </submittedName>
</protein>